<dbReference type="PANTHER" id="PTHR30386:SF26">
    <property type="entry name" value="TRANSPORT PROTEIN COMB"/>
    <property type="match status" value="1"/>
</dbReference>
<gene>
    <name evidence="7" type="ORF">CLV94_0828</name>
</gene>
<dbReference type="Gene3D" id="1.10.287.470">
    <property type="entry name" value="Helix hairpin bin"/>
    <property type="match status" value="1"/>
</dbReference>
<keyword evidence="4 6" id="KW-0472">Membrane</keyword>
<dbReference type="GO" id="GO:0016020">
    <property type="term" value="C:membrane"/>
    <property type="evidence" value="ECO:0007669"/>
    <property type="project" value="UniProtKB-SubCell"/>
</dbReference>
<evidence type="ECO:0000256" key="6">
    <source>
        <dbReference type="SAM" id="Phobius"/>
    </source>
</evidence>
<evidence type="ECO:0000313" key="7">
    <source>
        <dbReference type="EMBL" id="RKS25784.1"/>
    </source>
</evidence>
<dbReference type="Proteomes" id="UP000277579">
    <property type="component" value="Unassembled WGS sequence"/>
</dbReference>
<comment type="subcellular location">
    <subcellularLocation>
        <location evidence="1">Membrane</location>
        <topology evidence="1">Single-pass membrane protein</topology>
    </subcellularLocation>
</comment>
<reference evidence="7 8" key="1">
    <citation type="submission" date="2018-10" db="EMBL/GenBank/DDBJ databases">
        <title>Genomic Encyclopedia of Archaeal and Bacterial Type Strains, Phase II (KMG-II): from individual species to whole genera.</title>
        <authorList>
            <person name="Goeker M."/>
        </authorList>
    </citation>
    <scope>NUCLEOTIDE SEQUENCE [LARGE SCALE GENOMIC DNA]</scope>
    <source>
        <strain evidence="7 8">DSM 29537</strain>
    </source>
</reference>
<keyword evidence="3 6" id="KW-1133">Transmembrane helix</keyword>
<dbReference type="PANTHER" id="PTHR30386">
    <property type="entry name" value="MEMBRANE FUSION SUBUNIT OF EMRAB-TOLC MULTIDRUG EFFLUX PUMP"/>
    <property type="match status" value="1"/>
</dbReference>
<dbReference type="EMBL" id="RBLC01000001">
    <property type="protein sequence ID" value="RKS25784.1"/>
    <property type="molecule type" value="Genomic_DNA"/>
</dbReference>
<organism evidence="7 8">
    <name type="scientific">Flavobacterium endophyticum</name>
    <dbReference type="NCBI Taxonomy" id="1540163"/>
    <lineage>
        <taxon>Bacteria</taxon>
        <taxon>Pseudomonadati</taxon>
        <taxon>Bacteroidota</taxon>
        <taxon>Flavobacteriia</taxon>
        <taxon>Flavobacteriales</taxon>
        <taxon>Flavobacteriaceae</taxon>
        <taxon>Flavobacterium</taxon>
    </lineage>
</organism>
<feature type="transmembrane region" description="Helical" evidence="6">
    <location>
        <begin position="28"/>
        <end position="47"/>
    </location>
</feature>
<comment type="caution">
    <text evidence="7">The sequence shown here is derived from an EMBL/GenBank/DDBJ whole genome shotgun (WGS) entry which is preliminary data.</text>
</comment>
<feature type="coiled-coil region" evidence="5">
    <location>
        <begin position="171"/>
        <end position="205"/>
    </location>
</feature>
<protein>
    <submittedName>
        <fullName evidence="7">HlyD family secretion protein</fullName>
    </submittedName>
</protein>
<evidence type="ECO:0000256" key="1">
    <source>
        <dbReference type="ARBA" id="ARBA00004167"/>
    </source>
</evidence>
<dbReference type="AlphaFoldDB" id="A0A495MII3"/>
<proteinExistence type="predicted"/>
<accession>A0A495MII3</accession>
<dbReference type="InterPro" id="IPR050739">
    <property type="entry name" value="MFP"/>
</dbReference>
<evidence type="ECO:0000256" key="4">
    <source>
        <dbReference type="ARBA" id="ARBA00023136"/>
    </source>
</evidence>
<keyword evidence="8" id="KW-1185">Reference proteome</keyword>
<evidence type="ECO:0000256" key="3">
    <source>
        <dbReference type="ARBA" id="ARBA00022989"/>
    </source>
</evidence>
<dbReference type="RefSeq" id="WP_121375159.1">
    <property type="nucleotide sequence ID" value="NZ_RBLC01000001.1"/>
</dbReference>
<evidence type="ECO:0000256" key="2">
    <source>
        <dbReference type="ARBA" id="ARBA00022692"/>
    </source>
</evidence>
<keyword evidence="2 6" id="KW-0812">Transmembrane</keyword>
<keyword evidence="5" id="KW-0175">Coiled coil</keyword>
<dbReference type="OrthoDB" id="7057889at2"/>
<dbReference type="PRINTS" id="PR01490">
    <property type="entry name" value="RTXTOXIND"/>
</dbReference>
<name>A0A495MII3_9FLAO</name>
<evidence type="ECO:0000256" key="5">
    <source>
        <dbReference type="SAM" id="Coils"/>
    </source>
</evidence>
<sequence length="430" mass="49553">MPDNKHIELRSEEVQDILTKVPHWMIRWGNVVVLTVLLSLFLMSWIIKYPDIVTTEITITTQIPPQKLITKSSGRIEKIFVKNRENVSENTALAVIENSARYQDVFKLKSIIDTLKIDKNFIKFPFEALPTMQLGEVEGPFALFEKDFIAYSLNRDLQPYKVEGAAQSYEVIEIKERLNLLQQQKQISETEIQLKKKELERYKKLHEKGIISTQEWETKSLNYLQTEKELRSLSSSISQMKSSLNDLNKSSKSTKINETKDDVSLFRNAIQSYNQLKKAIADWELAYVLRSSIAGEVSFMQIWTENQTITTGDNVFSIIPKEVDNYIGKIKAKAQNSGKIKVGQNVNIRLANYPDREFGVIRGKIQSISLTPDKDGNLLIDVSLPNKLETSYQKKIAFQQEMSGTADIVTQDLRLIERLLYQFRDIFKRS</sequence>
<evidence type="ECO:0000313" key="8">
    <source>
        <dbReference type="Proteomes" id="UP000277579"/>
    </source>
</evidence>
<dbReference type="Gene3D" id="2.40.30.170">
    <property type="match status" value="1"/>
</dbReference>